<name>A0ABT7F2I0_9RHOB</name>
<dbReference type="PANTHER" id="PTHR44051">
    <property type="entry name" value="GLUTATHIONE S-TRANSFERASE-RELATED"/>
    <property type="match status" value="1"/>
</dbReference>
<dbReference type="CDD" id="cd03057">
    <property type="entry name" value="GST_N_Beta"/>
    <property type="match status" value="1"/>
</dbReference>
<dbReference type="SUPFAM" id="SSF47616">
    <property type="entry name" value="GST C-terminal domain-like"/>
    <property type="match status" value="1"/>
</dbReference>
<gene>
    <name evidence="2" type="ORF">QO033_14145</name>
</gene>
<organism evidence="2 3">
    <name type="scientific">Pseudodonghicola flavimaris</name>
    <dbReference type="NCBI Taxonomy" id="3050036"/>
    <lineage>
        <taxon>Bacteria</taxon>
        <taxon>Pseudomonadati</taxon>
        <taxon>Pseudomonadota</taxon>
        <taxon>Alphaproteobacteria</taxon>
        <taxon>Rhodobacterales</taxon>
        <taxon>Paracoccaceae</taxon>
        <taxon>Pseudodonghicola</taxon>
    </lineage>
</organism>
<dbReference type="Pfam" id="PF13410">
    <property type="entry name" value="GST_C_2"/>
    <property type="match status" value="1"/>
</dbReference>
<sequence>MIGLTLFHAPNACSEGIALLLRVVGVAHDIRIVDLSRGAQRAPDYLAVSPKGKVPALRRPDGTVLTEFPAIAFWLAKRFPEAALIGDGTEAETRALELTEFIVSSLHMRGFTLMKVPQKFLSDPAAQADLRAHGRAEVERGLSRLAEVLGSRPFLLGRFGIADAAAFYVLRWAEQEDLPLATGLRALLRRIEALDRPAPFTP</sequence>
<evidence type="ECO:0000313" key="3">
    <source>
        <dbReference type="Proteomes" id="UP001243757"/>
    </source>
</evidence>
<keyword evidence="3" id="KW-1185">Reference proteome</keyword>
<accession>A0ABT7F2I0</accession>
<protein>
    <submittedName>
        <fullName evidence="2">Glutathione S-transferase N-terminal domain-containing protein</fullName>
    </submittedName>
</protein>
<dbReference type="Proteomes" id="UP001243757">
    <property type="component" value="Unassembled WGS sequence"/>
</dbReference>
<dbReference type="PANTHER" id="PTHR44051:SF8">
    <property type="entry name" value="GLUTATHIONE S-TRANSFERASE GSTA"/>
    <property type="match status" value="1"/>
</dbReference>
<proteinExistence type="predicted"/>
<dbReference type="EMBL" id="JASNJD010000010">
    <property type="protein sequence ID" value="MDK3018821.1"/>
    <property type="molecule type" value="Genomic_DNA"/>
</dbReference>
<dbReference type="SFLD" id="SFLDS00019">
    <property type="entry name" value="Glutathione_Transferase_(cytos"/>
    <property type="match status" value="1"/>
</dbReference>
<dbReference type="InterPro" id="IPR036282">
    <property type="entry name" value="Glutathione-S-Trfase_C_sf"/>
</dbReference>
<dbReference type="RefSeq" id="WP_284481627.1">
    <property type="nucleotide sequence ID" value="NZ_JASNJD010000010.1"/>
</dbReference>
<dbReference type="InterPro" id="IPR036249">
    <property type="entry name" value="Thioredoxin-like_sf"/>
</dbReference>
<dbReference type="SFLD" id="SFLDG00358">
    <property type="entry name" value="Main_(cytGST)"/>
    <property type="match status" value="1"/>
</dbReference>
<dbReference type="InterPro" id="IPR004045">
    <property type="entry name" value="Glutathione_S-Trfase_N"/>
</dbReference>
<dbReference type="Gene3D" id="3.40.30.10">
    <property type="entry name" value="Glutaredoxin"/>
    <property type="match status" value="1"/>
</dbReference>
<feature type="domain" description="GST N-terminal" evidence="1">
    <location>
        <begin position="1"/>
        <end position="83"/>
    </location>
</feature>
<evidence type="ECO:0000259" key="1">
    <source>
        <dbReference type="PROSITE" id="PS50404"/>
    </source>
</evidence>
<reference evidence="2 3" key="1">
    <citation type="submission" date="2023-05" db="EMBL/GenBank/DDBJ databases">
        <title>Pseudodonghicola sp. nov.</title>
        <authorList>
            <person name="Huang J."/>
        </authorList>
    </citation>
    <scope>NUCLEOTIDE SEQUENCE [LARGE SCALE GENOMIC DNA]</scope>
    <source>
        <strain evidence="2 3">IC7</strain>
    </source>
</reference>
<comment type="caution">
    <text evidence="2">The sequence shown here is derived from an EMBL/GenBank/DDBJ whole genome shotgun (WGS) entry which is preliminary data.</text>
</comment>
<dbReference type="Gene3D" id="1.20.1050.10">
    <property type="match status" value="1"/>
</dbReference>
<dbReference type="PROSITE" id="PS50404">
    <property type="entry name" value="GST_NTER"/>
    <property type="match status" value="1"/>
</dbReference>
<evidence type="ECO:0000313" key="2">
    <source>
        <dbReference type="EMBL" id="MDK3018821.1"/>
    </source>
</evidence>
<dbReference type="Pfam" id="PF13409">
    <property type="entry name" value="GST_N_2"/>
    <property type="match status" value="1"/>
</dbReference>
<dbReference type="InterPro" id="IPR040079">
    <property type="entry name" value="Glutathione_S-Trfase"/>
</dbReference>
<dbReference type="SUPFAM" id="SSF52833">
    <property type="entry name" value="Thioredoxin-like"/>
    <property type="match status" value="1"/>
</dbReference>